<dbReference type="Gene3D" id="3.40.50.12170">
    <property type="entry name" value="Uncharacterised protein PF07075, DUF1343"/>
    <property type="match status" value="1"/>
</dbReference>
<accession>A0ABS0B1C2</accession>
<evidence type="ECO:0000259" key="2">
    <source>
        <dbReference type="Pfam" id="PF20732"/>
    </source>
</evidence>
<organism evidence="3 4">
    <name type="scientific">Candidatus Neptunichlamydia vexilliferae</name>
    <dbReference type="NCBI Taxonomy" id="1651774"/>
    <lineage>
        <taxon>Bacteria</taxon>
        <taxon>Pseudomonadati</taxon>
        <taxon>Chlamydiota</taxon>
        <taxon>Chlamydiia</taxon>
        <taxon>Parachlamydiales</taxon>
        <taxon>Simkaniaceae</taxon>
        <taxon>Candidatus Neptunichlamydia</taxon>
    </lineage>
</organism>
<dbReference type="PANTHER" id="PTHR42915">
    <property type="entry name" value="HYPOTHETICAL 460 KDA PROTEIN IN FEUA-SIGW INTERGENIC REGION [PRECURSOR]"/>
    <property type="match status" value="1"/>
</dbReference>
<dbReference type="PIRSF" id="PIRSF016719">
    <property type="entry name" value="UCP016719"/>
    <property type="match status" value="1"/>
</dbReference>
<evidence type="ECO:0000259" key="1">
    <source>
        <dbReference type="Pfam" id="PF07075"/>
    </source>
</evidence>
<dbReference type="Pfam" id="PF07075">
    <property type="entry name" value="NamZ_N"/>
    <property type="match status" value="1"/>
</dbReference>
<sequence length="401" mass="45811">MWRLIFFTLCFPLFAAVDLGVDLFFKDGHDKPLKTKRIGLVSNHTGVNKTLTPTVTLLQQKGMKVVALFSPEHGWSGSAHAGKKTQDGKVGALKLYSLHGKTRRPTSEMLQGIDVLIYDIQDIGVRSYTYATTLFYVMEEAAKRKIPVVVFDRPNPINGLIVDGGMLGEKWRSFIGYVNVPYCHGMTIGELATFFNGEYKIGCQLKVIPMKGWRRTMTFKETGLTWIPTSPHIPEPDTPLFYASTGILGELNMVNIGIGYTLPFKVVGAPWIDAEVFAKKLNSQKLPGVRFFPFHYRPFYGSFKGKECHGVLIRPTNMRRYRPLSVQYLLMGILKSLYPKQTKGYLEKVNGNKKRLFCLANGNDEIFRMMLYERYAAWKMIAHEQSEREQFKKVRIKYLLY</sequence>
<dbReference type="InterPro" id="IPR048502">
    <property type="entry name" value="NamZ_N"/>
</dbReference>
<keyword evidence="4" id="KW-1185">Reference proteome</keyword>
<protein>
    <recommendedName>
        <fullName evidence="5">DUF1343 domain-containing protein</fullName>
    </recommendedName>
</protein>
<dbReference type="EMBL" id="JAAEJV010000058">
    <property type="protein sequence ID" value="MBF5059985.1"/>
    <property type="molecule type" value="Genomic_DNA"/>
</dbReference>
<dbReference type="PANTHER" id="PTHR42915:SF1">
    <property type="entry name" value="PEPTIDOGLYCAN BETA-N-ACETYLMURAMIDASE NAMZ"/>
    <property type="match status" value="1"/>
</dbReference>
<gene>
    <name evidence="3" type="ORF">NEPTK9_001509</name>
</gene>
<feature type="domain" description="Peptidoglycan beta-N-acetylmuramidase NamZ N-terminal" evidence="1">
    <location>
        <begin position="38"/>
        <end position="236"/>
    </location>
</feature>
<feature type="domain" description="Peptidoglycan beta-N-acetylmuramidase NamZ C-terminal" evidence="2">
    <location>
        <begin position="240"/>
        <end position="401"/>
    </location>
</feature>
<dbReference type="InterPro" id="IPR008302">
    <property type="entry name" value="NamZ"/>
</dbReference>
<dbReference type="Proteomes" id="UP001194714">
    <property type="component" value="Unassembled WGS sequence"/>
</dbReference>
<evidence type="ECO:0008006" key="5">
    <source>
        <dbReference type="Google" id="ProtNLM"/>
    </source>
</evidence>
<dbReference type="Gene3D" id="3.90.1150.140">
    <property type="match status" value="1"/>
</dbReference>
<comment type="caution">
    <text evidence="3">The sequence shown here is derived from an EMBL/GenBank/DDBJ whole genome shotgun (WGS) entry which is preliminary data.</text>
</comment>
<evidence type="ECO:0000313" key="3">
    <source>
        <dbReference type="EMBL" id="MBF5059985.1"/>
    </source>
</evidence>
<dbReference type="InterPro" id="IPR048503">
    <property type="entry name" value="NamZ_C"/>
</dbReference>
<reference evidence="3 4" key="1">
    <citation type="submission" date="2020-01" db="EMBL/GenBank/DDBJ databases">
        <title>Draft genome sequence of Cand. Neptunochlamydia vexilliferae K9.</title>
        <authorList>
            <person name="Schulz F."/>
            <person name="Koestlbacher S."/>
            <person name="Wascher F."/>
            <person name="Pizzetti I."/>
            <person name="Horn M."/>
        </authorList>
    </citation>
    <scope>NUCLEOTIDE SEQUENCE [LARGE SCALE GENOMIC DNA]</scope>
    <source>
        <strain evidence="3 4">K9</strain>
    </source>
</reference>
<evidence type="ECO:0000313" key="4">
    <source>
        <dbReference type="Proteomes" id="UP001194714"/>
    </source>
</evidence>
<dbReference type="RefSeq" id="WP_194848308.1">
    <property type="nucleotide sequence ID" value="NZ_JAAEJV010000058.1"/>
</dbReference>
<proteinExistence type="predicted"/>
<dbReference type="Pfam" id="PF20732">
    <property type="entry name" value="NamZ_C"/>
    <property type="match status" value="1"/>
</dbReference>
<name>A0ABS0B1C2_9BACT</name>